<sequence length="63" mass="6843">MSVTDEQVRTARRAFRDFGRGSGHPAKLNFGDCISYALAAERREPLLYVGDGFAHTDIASALG</sequence>
<comment type="caution">
    <text evidence="1">The sequence shown here is derived from an EMBL/GenBank/DDBJ whole genome shotgun (WGS) entry which is preliminary data.</text>
</comment>
<evidence type="ECO:0000313" key="2">
    <source>
        <dbReference type="Proteomes" id="UP000573729"/>
    </source>
</evidence>
<dbReference type="RefSeq" id="WP_184214223.1">
    <property type="nucleotide sequence ID" value="NZ_JACHMD010000001.1"/>
</dbReference>
<name>A0A7W7BMH6_9MICO</name>
<organism evidence="1 2">
    <name type="scientific">Microbacterium marinum</name>
    <dbReference type="NCBI Taxonomy" id="421115"/>
    <lineage>
        <taxon>Bacteria</taxon>
        <taxon>Bacillati</taxon>
        <taxon>Actinomycetota</taxon>
        <taxon>Actinomycetes</taxon>
        <taxon>Micrococcales</taxon>
        <taxon>Microbacteriaceae</taxon>
        <taxon>Microbacterium</taxon>
    </lineage>
</organism>
<dbReference type="CDD" id="cd09871">
    <property type="entry name" value="PIN_MtVapC28-VapC30-like"/>
    <property type="match status" value="1"/>
</dbReference>
<reference evidence="1 2" key="1">
    <citation type="submission" date="2020-08" db="EMBL/GenBank/DDBJ databases">
        <title>Sequencing the genomes of 1000 actinobacteria strains.</title>
        <authorList>
            <person name="Klenk H.-P."/>
        </authorList>
    </citation>
    <scope>NUCLEOTIDE SEQUENCE [LARGE SCALE GENOMIC DNA]</scope>
    <source>
        <strain evidence="1 2">DSM 24947</strain>
    </source>
</reference>
<gene>
    <name evidence="1" type="ORF">BKA24_000081</name>
</gene>
<dbReference type="EMBL" id="JACHMD010000001">
    <property type="protein sequence ID" value="MBB4665372.1"/>
    <property type="molecule type" value="Genomic_DNA"/>
</dbReference>
<proteinExistence type="predicted"/>
<accession>A0A7W7BMH6</accession>
<keyword evidence="2" id="KW-1185">Reference proteome</keyword>
<protein>
    <submittedName>
        <fullName evidence="1">Uncharacterized protein with PIN domain</fullName>
    </submittedName>
</protein>
<evidence type="ECO:0000313" key="1">
    <source>
        <dbReference type="EMBL" id="MBB4665372.1"/>
    </source>
</evidence>
<dbReference type="InterPro" id="IPR029060">
    <property type="entry name" value="PIN-like_dom_sf"/>
</dbReference>
<dbReference type="Proteomes" id="UP000573729">
    <property type="component" value="Unassembled WGS sequence"/>
</dbReference>
<dbReference type="SUPFAM" id="SSF88723">
    <property type="entry name" value="PIN domain-like"/>
    <property type="match status" value="1"/>
</dbReference>
<dbReference type="AlphaFoldDB" id="A0A7W7BMH6"/>
<dbReference type="Gene3D" id="3.40.50.1010">
    <property type="entry name" value="5'-nuclease"/>
    <property type="match status" value="1"/>
</dbReference>